<protein>
    <recommendedName>
        <fullName evidence="4">SMODS-associating 2TM beta-strand rich effector domain-containing protein</fullName>
    </recommendedName>
</protein>
<evidence type="ECO:0000256" key="1">
    <source>
        <dbReference type="SAM" id="Phobius"/>
    </source>
</evidence>
<evidence type="ECO:0008006" key="4">
    <source>
        <dbReference type="Google" id="ProtNLM"/>
    </source>
</evidence>
<dbReference type="OrthoDB" id="1162710at2"/>
<reference evidence="3" key="2">
    <citation type="journal article" date="2020" name="Antonie Van Leeuwenhoek">
        <title>Labilibaculum antarcticum sp. nov., a novel facultative anaerobic, psychrotorelant bacterium isolated from marine sediment of Antarctica.</title>
        <authorList>
            <person name="Watanabe M."/>
            <person name="Kojima H."/>
            <person name="Fukui M."/>
        </authorList>
    </citation>
    <scope>NUCLEOTIDE SEQUENCE [LARGE SCALE GENOMIC DNA]</scope>
    <source>
        <strain evidence="3">SPP2</strain>
    </source>
</reference>
<name>A0A1Y1CN44_9BACT</name>
<dbReference type="EMBL" id="AP018042">
    <property type="protein sequence ID" value="BAX81817.1"/>
    <property type="molecule type" value="Genomic_DNA"/>
</dbReference>
<evidence type="ECO:0000313" key="3">
    <source>
        <dbReference type="Proteomes" id="UP000218267"/>
    </source>
</evidence>
<evidence type="ECO:0000313" key="2">
    <source>
        <dbReference type="EMBL" id="BAX81817.1"/>
    </source>
</evidence>
<gene>
    <name evidence="2" type="ORF">ALGA_3519</name>
</gene>
<dbReference type="RefSeq" id="WP_096431556.1">
    <property type="nucleotide sequence ID" value="NZ_AP018042.1"/>
</dbReference>
<reference evidence="2 3" key="1">
    <citation type="journal article" date="2018" name="Mar. Genomics">
        <title>Complete genome sequence of Marinifilaceae bacterium strain SPP2, isolated from the Antarctic marine sediment.</title>
        <authorList>
            <person name="Watanabe M."/>
            <person name="Kojima H."/>
            <person name="Fukui M."/>
        </authorList>
    </citation>
    <scope>NUCLEOTIDE SEQUENCE [LARGE SCALE GENOMIC DNA]</scope>
    <source>
        <strain evidence="2 3">SPP2</strain>
    </source>
</reference>
<organism evidence="2 3">
    <name type="scientific">Labilibaculum antarcticum</name>
    <dbReference type="NCBI Taxonomy" id="1717717"/>
    <lineage>
        <taxon>Bacteria</taxon>
        <taxon>Pseudomonadati</taxon>
        <taxon>Bacteroidota</taxon>
        <taxon>Bacteroidia</taxon>
        <taxon>Marinilabiliales</taxon>
        <taxon>Marinifilaceae</taxon>
        <taxon>Labilibaculum</taxon>
    </lineage>
</organism>
<dbReference type="KEGG" id="mbas:ALGA_3519"/>
<proteinExistence type="predicted"/>
<sequence>MKHLKNLFNVISKVTGLIFIIGLLFIFFNRLTFVNSLPDKYKDCEWSGTWQSENLGSIKGRLVVSMPDTLPQNKEFKVDALIYYDIWSIYKTGSTKEIKLICFFDDVNSTTGDNKINAQDKRQLSFKAKFIDSSGQIIEYLGVSNNSKTVILGGYKSYYPGDLGVFKMKKQ</sequence>
<keyword evidence="1" id="KW-0472">Membrane</keyword>
<keyword evidence="3" id="KW-1185">Reference proteome</keyword>
<keyword evidence="1" id="KW-0812">Transmembrane</keyword>
<dbReference type="Proteomes" id="UP000218267">
    <property type="component" value="Chromosome"/>
</dbReference>
<feature type="transmembrane region" description="Helical" evidence="1">
    <location>
        <begin position="7"/>
        <end position="28"/>
    </location>
</feature>
<dbReference type="AlphaFoldDB" id="A0A1Y1CN44"/>
<accession>A0A1Y1CN44</accession>
<keyword evidence="1" id="KW-1133">Transmembrane helix</keyword>